<sequence>MPRRSDVLAGAVASLVLVPSLGAAAPAQAAGVATGADWTFGSRAAISDVAKSIRADVAYKQGITGRGVGVALIDTGVVPVPGLTSGNIANGPDLSLESQVPDLLHKDGFGHGTHMAGIIAGRDNTTGTGFRGIAPDAKLTSIKVGTGTGAVDVTQVMAALDWVVQHRNDDKANPIRVINLSYGTDSLLARDTNPLASAVENAWKAGIVVVVAAGNTGKQITVPATDANPIVVGSVDVKGTTNPADDTVSSFSAADGRKLVAGFDMALSVDVLAPGRSVLSLRNPGSYADTNYPSARQDDRYFAGSGTSQSAAVVSGAVALILQKYPTATPNQVREMMWGRNGATGILASTKPLELDLSYTFSQPVPTWALNTAASTGDGSLQAARGSSVLTFGPDNVALTGENDLFGPFSTATWAKASKAGKAWTGGSWMGHVWTGDNWGTATDNQNNWNGRAWSGRAWSGRAWSDNGWSGRAWSGRAWSGSSFSSSAWSGVAWSGALWQ</sequence>
<keyword evidence="9" id="KW-1185">Reference proteome</keyword>
<dbReference type="Pfam" id="PF00082">
    <property type="entry name" value="Peptidase_S8"/>
    <property type="match status" value="1"/>
</dbReference>
<feature type="chain" id="PRO_5046858714" evidence="6">
    <location>
        <begin position="30"/>
        <end position="500"/>
    </location>
</feature>
<evidence type="ECO:0000256" key="3">
    <source>
        <dbReference type="ARBA" id="ARBA00022801"/>
    </source>
</evidence>
<keyword evidence="3 5" id="KW-0378">Hydrolase</keyword>
<organism evidence="8 9">
    <name type="scientific">Paractinoplanes bogorensis</name>
    <dbReference type="NCBI Taxonomy" id="1610840"/>
    <lineage>
        <taxon>Bacteria</taxon>
        <taxon>Bacillati</taxon>
        <taxon>Actinomycetota</taxon>
        <taxon>Actinomycetes</taxon>
        <taxon>Micromonosporales</taxon>
        <taxon>Micromonosporaceae</taxon>
        <taxon>Paractinoplanes</taxon>
    </lineage>
</organism>
<feature type="signal peptide" evidence="6">
    <location>
        <begin position="1"/>
        <end position="29"/>
    </location>
</feature>
<feature type="active site" description="Charge relay system" evidence="5">
    <location>
        <position position="308"/>
    </location>
</feature>
<dbReference type="PANTHER" id="PTHR43806:SF65">
    <property type="entry name" value="SERINE PROTEASE APRX"/>
    <property type="match status" value="1"/>
</dbReference>
<evidence type="ECO:0000256" key="2">
    <source>
        <dbReference type="ARBA" id="ARBA00022670"/>
    </source>
</evidence>
<name>A0ABS5YNV8_9ACTN</name>
<evidence type="ECO:0000256" key="6">
    <source>
        <dbReference type="SAM" id="SignalP"/>
    </source>
</evidence>
<evidence type="ECO:0000256" key="4">
    <source>
        <dbReference type="ARBA" id="ARBA00022825"/>
    </source>
</evidence>
<dbReference type="SUPFAM" id="SSF52743">
    <property type="entry name" value="Subtilisin-like"/>
    <property type="match status" value="1"/>
</dbReference>
<keyword evidence="6" id="KW-0732">Signal</keyword>
<dbReference type="InterPro" id="IPR050131">
    <property type="entry name" value="Peptidase_S8_subtilisin-like"/>
</dbReference>
<dbReference type="InterPro" id="IPR036852">
    <property type="entry name" value="Peptidase_S8/S53_dom_sf"/>
</dbReference>
<gene>
    <name evidence="8" type="ORF">KOI35_16715</name>
</gene>
<dbReference type="InterPro" id="IPR015500">
    <property type="entry name" value="Peptidase_S8_subtilisin-rel"/>
</dbReference>
<evidence type="ECO:0000313" key="9">
    <source>
        <dbReference type="Proteomes" id="UP001519654"/>
    </source>
</evidence>
<dbReference type="InterPro" id="IPR000209">
    <property type="entry name" value="Peptidase_S8/S53_dom"/>
</dbReference>
<proteinExistence type="inferred from homology"/>
<evidence type="ECO:0000313" key="8">
    <source>
        <dbReference type="EMBL" id="MBU2665147.1"/>
    </source>
</evidence>
<dbReference type="PRINTS" id="PR00723">
    <property type="entry name" value="SUBTILISIN"/>
</dbReference>
<feature type="domain" description="Peptidase S8/S53" evidence="7">
    <location>
        <begin position="65"/>
        <end position="337"/>
    </location>
</feature>
<dbReference type="RefSeq" id="WP_215788380.1">
    <property type="nucleotide sequence ID" value="NZ_JAHKKG010000005.1"/>
</dbReference>
<accession>A0ABS5YNV8</accession>
<feature type="active site" description="Charge relay system" evidence="5">
    <location>
        <position position="74"/>
    </location>
</feature>
<dbReference type="PANTHER" id="PTHR43806">
    <property type="entry name" value="PEPTIDASE S8"/>
    <property type="match status" value="1"/>
</dbReference>
<comment type="similarity">
    <text evidence="1 5">Belongs to the peptidase S8 family.</text>
</comment>
<dbReference type="PROSITE" id="PS51892">
    <property type="entry name" value="SUBTILASE"/>
    <property type="match status" value="1"/>
</dbReference>
<evidence type="ECO:0000259" key="7">
    <source>
        <dbReference type="Pfam" id="PF00082"/>
    </source>
</evidence>
<feature type="active site" description="Charge relay system" evidence="5">
    <location>
        <position position="111"/>
    </location>
</feature>
<protein>
    <submittedName>
        <fullName evidence="8">S8 family serine peptidase</fullName>
    </submittedName>
</protein>
<evidence type="ECO:0000256" key="5">
    <source>
        <dbReference type="PROSITE-ProRule" id="PRU01240"/>
    </source>
</evidence>
<comment type="caution">
    <text evidence="8">The sequence shown here is derived from an EMBL/GenBank/DDBJ whole genome shotgun (WGS) entry which is preliminary data.</text>
</comment>
<dbReference type="Proteomes" id="UP001519654">
    <property type="component" value="Unassembled WGS sequence"/>
</dbReference>
<dbReference type="Gene3D" id="3.40.50.200">
    <property type="entry name" value="Peptidase S8/S53 domain"/>
    <property type="match status" value="1"/>
</dbReference>
<reference evidence="8 9" key="1">
    <citation type="submission" date="2021-06" db="EMBL/GenBank/DDBJ databases">
        <title>Actinoplanes lichenicola sp. nov., and Actinoplanes ovalisporus sp. nov., isolated from lichen in Thailand.</title>
        <authorList>
            <person name="Saeng-In P."/>
            <person name="Kanchanasin P."/>
            <person name="Yuki M."/>
            <person name="Kudo T."/>
            <person name="Ohkuma M."/>
            <person name="Phongsopitanun W."/>
            <person name="Tanasupawat S."/>
        </authorList>
    </citation>
    <scope>NUCLEOTIDE SEQUENCE [LARGE SCALE GENOMIC DNA]</scope>
    <source>
        <strain evidence="8 9">NBRC 110975</strain>
    </source>
</reference>
<evidence type="ECO:0000256" key="1">
    <source>
        <dbReference type="ARBA" id="ARBA00011073"/>
    </source>
</evidence>
<dbReference type="EMBL" id="JAHKKG010000005">
    <property type="protein sequence ID" value="MBU2665147.1"/>
    <property type="molecule type" value="Genomic_DNA"/>
</dbReference>
<keyword evidence="4 5" id="KW-0720">Serine protease</keyword>
<keyword evidence="2 5" id="KW-0645">Protease</keyword>